<dbReference type="Proteomes" id="UP001229421">
    <property type="component" value="Unassembled WGS sequence"/>
</dbReference>
<keyword evidence="2" id="KW-1185">Reference proteome</keyword>
<gene>
    <name evidence="1" type="ORF">QVD17_27898</name>
</gene>
<dbReference type="AlphaFoldDB" id="A0AAD8KE35"/>
<organism evidence="1 2">
    <name type="scientific">Tagetes erecta</name>
    <name type="common">African marigold</name>
    <dbReference type="NCBI Taxonomy" id="13708"/>
    <lineage>
        <taxon>Eukaryota</taxon>
        <taxon>Viridiplantae</taxon>
        <taxon>Streptophyta</taxon>
        <taxon>Embryophyta</taxon>
        <taxon>Tracheophyta</taxon>
        <taxon>Spermatophyta</taxon>
        <taxon>Magnoliopsida</taxon>
        <taxon>eudicotyledons</taxon>
        <taxon>Gunneridae</taxon>
        <taxon>Pentapetalae</taxon>
        <taxon>asterids</taxon>
        <taxon>campanulids</taxon>
        <taxon>Asterales</taxon>
        <taxon>Asteraceae</taxon>
        <taxon>Asteroideae</taxon>
        <taxon>Heliantheae alliance</taxon>
        <taxon>Tageteae</taxon>
        <taxon>Tagetes</taxon>
    </lineage>
</organism>
<proteinExistence type="predicted"/>
<reference evidence="1" key="1">
    <citation type="journal article" date="2023" name="bioRxiv">
        <title>Improved chromosome-level genome assembly for marigold (Tagetes erecta).</title>
        <authorList>
            <person name="Jiang F."/>
            <person name="Yuan L."/>
            <person name="Wang S."/>
            <person name="Wang H."/>
            <person name="Xu D."/>
            <person name="Wang A."/>
            <person name="Fan W."/>
        </authorList>
    </citation>
    <scope>NUCLEOTIDE SEQUENCE</scope>
    <source>
        <strain evidence="1">WSJ</strain>
        <tissue evidence="1">Leaf</tissue>
    </source>
</reference>
<dbReference type="EMBL" id="JAUHHV010000007">
    <property type="protein sequence ID" value="KAK1418752.1"/>
    <property type="molecule type" value="Genomic_DNA"/>
</dbReference>
<accession>A0AAD8KE35</accession>
<protein>
    <submittedName>
        <fullName evidence="1">Uncharacterized protein</fullName>
    </submittedName>
</protein>
<evidence type="ECO:0000313" key="1">
    <source>
        <dbReference type="EMBL" id="KAK1418752.1"/>
    </source>
</evidence>
<name>A0AAD8KE35_TARER</name>
<evidence type="ECO:0000313" key="2">
    <source>
        <dbReference type="Proteomes" id="UP001229421"/>
    </source>
</evidence>
<comment type="caution">
    <text evidence="1">The sequence shown here is derived from an EMBL/GenBank/DDBJ whole genome shotgun (WGS) entry which is preliminary data.</text>
</comment>
<sequence length="92" mass="10793">MEEVLTTSPQSLISPALKYKIAQGKKMKNMFNQHTNFQKLFRYMTGLVTKYESFRLIKKMQAGPNLSGSRICVWADEDFCFHFVKLLYFQAE</sequence>